<dbReference type="InParanoid" id="Q22665"/>
<organism evidence="2 3">
    <name type="scientific">Caenorhabditis elegans</name>
    <dbReference type="NCBI Taxonomy" id="6239"/>
    <lineage>
        <taxon>Eukaryota</taxon>
        <taxon>Metazoa</taxon>
        <taxon>Ecdysozoa</taxon>
        <taxon>Nematoda</taxon>
        <taxon>Chromadorea</taxon>
        <taxon>Rhabditida</taxon>
        <taxon>Rhabditina</taxon>
        <taxon>Rhabditomorpha</taxon>
        <taxon>Rhabditoidea</taxon>
        <taxon>Rhabditidae</taxon>
        <taxon>Peloderinae</taxon>
        <taxon>Caenorhabditis</taxon>
    </lineage>
</organism>
<evidence type="ECO:0000313" key="4">
    <source>
        <dbReference type="WormBase" id="T22C1.5"/>
    </source>
</evidence>
<dbReference type="EMBL" id="BX284601">
    <property type="protein sequence ID" value="CAA99929.2"/>
    <property type="molecule type" value="Genomic_DNA"/>
</dbReference>
<dbReference type="AGR" id="WB:WBGene00011916"/>
<evidence type="ECO:0000313" key="3">
    <source>
        <dbReference type="Proteomes" id="UP000001940"/>
    </source>
</evidence>
<dbReference type="Bgee" id="WBGene00011916">
    <property type="expression patterns" value="Expressed in adult organism and 4 other cell types or tissues"/>
</dbReference>
<proteinExistence type="predicted"/>
<dbReference type="eggNOG" id="ENOG502THX8">
    <property type="taxonomic scope" value="Eukaryota"/>
</dbReference>
<dbReference type="FunCoup" id="Q22665">
    <property type="interactions" value="1487"/>
</dbReference>
<name>Q22665_CAEEL</name>
<dbReference type="UCSC" id="T22C1.5">
    <property type="organism name" value="c. elegans"/>
</dbReference>
<accession>Q22665</accession>
<feature type="compositionally biased region" description="Basic residues" evidence="1">
    <location>
        <begin position="189"/>
        <end position="199"/>
    </location>
</feature>
<feature type="compositionally biased region" description="Acidic residues" evidence="1">
    <location>
        <begin position="127"/>
        <end position="139"/>
    </location>
</feature>
<reference evidence="2 3" key="1">
    <citation type="journal article" date="1998" name="Science">
        <title>Genome sequence of the nematode C. elegans: a platform for investigating biology.</title>
        <authorList>
            <consortium name="The C. elegans sequencing consortium"/>
            <person name="Sulson J.E."/>
            <person name="Waterston R."/>
        </authorList>
    </citation>
    <scope>NUCLEOTIDE SEQUENCE [LARGE SCALE GENOMIC DNA]</scope>
    <source>
        <strain evidence="2 3">Bristol N2</strain>
    </source>
</reference>
<evidence type="ECO:0000256" key="1">
    <source>
        <dbReference type="SAM" id="MobiDB-lite"/>
    </source>
</evidence>
<dbReference type="CTD" id="172566"/>
<protein>
    <submittedName>
        <fullName evidence="2">TFIIIC_sub6 domain-containing protein</fullName>
    </submittedName>
</protein>
<dbReference type="PaxDb" id="6239-T22C1.5"/>
<dbReference type="RefSeq" id="NP_492191.2">
    <property type="nucleotide sequence ID" value="NM_059790.2"/>
</dbReference>
<dbReference type="OrthoDB" id="5823347at2759"/>
<dbReference type="Proteomes" id="UP000001940">
    <property type="component" value="Chromosome I"/>
</dbReference>
<dbReference type="GeneID" id="172566"/>
<dbReference type="HOGENOM" id="CLU_1355727_0_0_1"/>
<dbReference type="KEGG" id="cel:CELE_T22C1.5"/>
<keyword evidence="3" id="KW-1185">Reference proteome</keyword>
<dbReference type="AlphaFoldDB" id="Q22665"/>
<dbReference type="OMA" id="NRFRMEA"/>
<evidence type="ECO:0000313" key="2">
    <source>
        <dbReference type="EMBL" id="CAA99929.2"/>
    </source>
</evidence>
<dbReference type="SMR" id="Q22665"/>
<sequence length="199" mass="23370">MDSIFSDDEEFDTFRDQLYVGKSDNQDEKLVPMFGIYTLIKSDKAKPRQDLFLRNFVPPSSNELDPYEDGTFEHKKPIPEKVVQCTNFSYFGMNQSRFKIDDTTTSLCDHAIERKKLLEKLRRMDEETAEQDAEDEKENDENKEPESPNRTLRKTKVDTPRPKTAQLKRKRIIMSSDDDSEDEFSMRSSPRKKRVSPEI</sequence>
<dbReference type="WormBase" id="T22C1.5">
    <property type="protein sequence ID" value="CE42696"/>
    <property type="gene ID" value="WBGene00011916"/>
</dbReference>
<feature type="region of interest" description="Disordered" evidence="1">
    <location>
        <begin position="124"/>
        <end position="199"/>
    </location>
</feature>
<gene>
    <name evidence="2" type="ORF">CELE_T22C1.5</name>
    <name evidence="2 4" type="ORF">T22C1.5</name>
</gene>